<dbReference type="Gene3D" id="2.40.50.140">
    <property type="entry name" value="Nucleic acid-binding proteins"/>
    <property type="match status" value="1"/>
</dbReference>
<feature type="compositionally biased region" description="Polar residues" evidence="1">
    <location>
        <begin position="93"/>
        <end position="107"/>
    </location>
</feature>
<comment type="caution">
    <text evidence="2">The sequence shown here is derived from an EMBL/GenBank/DDBJ whole genome shotgun (WGS) entry which is preliminary data.</text>
</comment>
<gene>
    <name evidence="2" type="ORF">UCRPC4_g02357</name>
</gene>
<proteinExistence type="predicted"/>
<evidence type="ECO:0000313" key="2">
    <source>
        <dbReference type="EMBL" id="KKY24601.1"/>
    </source>
</evidence>
<dbReference type="EMBL" id="LCWF01000057">
    <property type="protein sequence ID" value="KKY24601.1"/>
    <property type="molecule type" value="Genomic_DNA"/>
</dbReference>
<dbReference type="OrthoDB" id="274752at2759"/>
<reference evidence="2 3" key="1">
    <citation type="submission" date="2015-05" db="EMBL/GenBank/DDBJ databases">
        <title>Distinctive expansion of gene families associated with plant cell wall degradation and secondary metabolism in the genomes of grapevine trunk pathogens.</title>
        <authorList>
            <person name="Lawrence D.P."/>
            <person name="Travadon R."/>
            <person name="Rolshausen P.E."/>
            <person name="Baumgartner K."/>
        </authorList>
    </citation>
    <scope>NUCLEOTIDE SEQUENCE [LARGE SCALE GENOMIC DNA]</scope>
    <source>
        <strain evidence="2">UCRPC4</strain>
    </source>
</reference>
<accession>A0A0G2ER25</accession>
<sequence>MAPSRALSVMPMSKIFEEAASAACRKTNQPSAVTRRFFCSAYSLRPTQTNWPNVSKFPPKHVARISTATEAVSKHENAALPDPMGALKDHSTTPDSTNGSTTRTSPNAKPDSQYPLIVGRVTKAGLNRHVVQVTRNIQKYDSFLKKHYKFDDRYLVLDPHDSLIEGDVIDFHKFDDEEYRARIEAGKGKQVKHVVNSIISPFGKPIDERPAIVNNANERMKTYWSKKVQEKRERDKVTDVTDRMVKMGKNKTEKVIIDKLEAAEEIQGILNERGVSEKEVERRVKQANI</sequence>
<evidence type="ECO:0000256" key="1">
    <source>
        <dbReference type="SAM" id="MobiDB-lite"/>
    </source>
</evidence>
<dbReference type="SUPFAM" id="SSF50249">
    <property type="entry name" value="Nucleic acid-binding proteins"/>
    <property type="match status" value="1"/>
</dbReference>
<keyword evidence="3" id="KW-1185">Reference proteome</keyword>
<dbReference type="AlphaFoldDB" id="A0A0G2ER25"/>
<feature type="region of interest" description="Disordered" evidence="1">
    <location>
        <begin position="70"/>
        <end position="113"/>
    </location>
</feature>
<dbReference type="InterPro" id="IPR012340">
    <property type="entry name" value="NA-bd_OB-fold"/>
</dbReference>
<reference evidence="2 3" key="2">
    <citation type="submission" date="2015-05" db="EMBL/GenBank/DDBJ databases">
        <authorList>
            <person name="Morales-Cruz A."/>
            <person name="Amrine K.C."/>
            <person name="Cantu D."/>
        </authorList>
    </citation>
    <scope>NUCLEOTIDE SEQUENCE [LARGE SCALE GENOMIC DNA]</scope>
    <source>
        <strain evidence="2">UCRPC4</strain>
    </source>
</reference>
<protein>
    <recommendedName>
        <fullName evidence="4">Ribosomal protein s17</fullName>
    </recommendedName>
</protein>
<organism evidence="2 3">
    <name type="scientific">Phaeomoniella chlamydospora</name>
    <name type="common">Phaeoacremonium chlamydosporum</name>
    <dbReference type="NCBI Taxonomy" id="158046"/>
    <lineage>
        <taxon>Eukaryota</taxon>
        <taxon>Fungi</taxon>
        <taxon>Dikarya</taxon>
        <taxon>Ascomycota</taxon>
        <taxon>Pezizomycotina</taxon>
        <taxon>Eurotiomycetes</taxon>
        <taxon>Chaetothyriomycetidae</taxon>
        <taxon>Phaeomoniellales</taxon>
        <taxon>Phaeomoniellaceae</taxon>
        <taxon>Phaeomoniella</taxon>
    </lineage>
</organism>
<evidence type="ECO:0008006" key="4">
    <source>
        <dbReference type="Google" id="ProtNLM"/>
    </source>
</evidence>
<dbReference type="Proteomes" id="UP000053317">
    <property type="component" value="Unassembled WGS sequence"/>
</dbReference>
<evidence type="ECO:0000313" key="3">
    <source>
        <dbReference type="Proteomes" id="UP000053317"/>
    </source>
</evidence>
<name>A0A0G2ER25_PHACM</name>